<accession>A0ACB8XE25</accession>
<comment type="caution">
    <text evidence="1">The sequence shown here is derived from an EMBL/GenBank/DDBJ whole genome shotgun (WGS) entry which is preliminary data.</text>
</comment>
<gene>
    <name evidence="1" type="ORF">L6452_43408</name>
</gene>
<reference evidence="2" key="1">
    <citation type="journal article" date="2022" name="Mol. Ecol. Resour.">
        <title>The genomes of chicory, endive, great burdock and yacon provide insights into Asteraceae palaeo-polyploidization history and plant inulin production.</title>
        <authorList>
            <person name="Fan W."/>
            <person name="Wang S."/>
            <person name="Wang H."/>
            <person name="Wang A."/>
            <person name="Jiang F."/>
            <person name="Liu H."/>
            <person name="Zhao H."/>
            <person name="Xu D."/>
            <person name="Zhang Y."/>
        </authorList>
    </citation>
    <scope>NUCLEOTIDE SEQUENCE [LARGE SCALE GENOMIC DNA]</scope>
    <source>
        <strain evidence="2">cv. Niubang</strain>
    </source>
</reference>
<sequence length="566" mass="61244">MRNIMLNKLKDVEEVWRREIVLRCVLRDDEDWREIFYLAIEDSWGGIFLGGMGTLYGFLWDFDGGTGPLSGLISWIAREMVLSILLGLFSGLVLLTLQFINRLSGLTAADLEHVPPDLMEFFLENQKMISTPIVVAFDVQIGSGMSYEGVDIPGKVNGTKLKEESSIKEILTSSLGSNLNSSILNSIRKRIPKKLMKKKGSITGSKEVAAAAALVNSNLANKIDRSAVLVDSKQKMDVEVVANLFEVSFVSQSEINVKSINNMVATGVNLVENAPVNMLNGKSDKTESISAPVNVCMENLGEYIMNSGQYIRDVIQLYENKMADVSQGNVNSPVISGSDQKVTDVPMVVESDHVLGIQSELKSSFMSVDEIVRSDFSFDQRTKSDWKTANEVNKKNCSKLGLGKEGSEGKENCANQHLNVKSVQKVGDGAMIDEPGFEADKQPVVSTGILSGAVNVDKKFPVGSEFGNLGSKGSGHSGPVFNFGNSSDVTELGGSAGVLGNNGNNHLSASEGLQSDGKISDVVMAENVENISSVKVVPEGKKVENAWNVKGVTLADKIKELVLLEY</sequence>
<dbReference type="EMBL" id="CM042064">
    <property type="protein sequence ID" value="KAI3664800.1"/>
    <property type="molecule type" value="Genomic_DNA"/>
</dbReference>
<proteinExistence type="predicted"/>
<evidence type="ECO:0000313" key="1">
    <source>
        <dbReference type="EMBL" id="KAI3664800.1"/>
    </source>
</evidence>
<organism evidence="1 2">
    <name type="scientific">Arctium lappa</name>
    <name type="common">Greater burdock</name>
    <name type="synonym">Lappa major</name>
    <dbReference type="NCBI Taxonomy" id="4217"/>
    <lineage>
        <taxon>Eukaryota</taxon>
        <taxon>Viridiplantae</taxon>
        <taxon>Streptophyta</taxon>
        <taxon>Embryophyta</taxon>
        <taxon>Tracheophyta</taxon>
        <taxon>Spermatophyta</taxon>
        <taxon>Magnoliopsida</taxon>
        <taxon>eudicotyledons</taxon>
        <taxon>Gunneridae</taxon>
        <taxon>Pentapetalae</taxon>
        <taxon>asterids</taxon>
        <taxon>campanulids</taxon>
        <taxon>Asterales</taxon>
        <taxon>Asteraceae</taxon>
        <taxon>Carduoideae</taxon>
        <taxon>Cardueae</taxon>
        <taxon>Arctiinae</taxon>
        <taxon>Arctium</taxon>
    </lineage>
</organism>
<keyword evidence="2" id="KW-1185">Reference proteome</keyword>
<evidence type="ECO:0000313" key="2">
    <source>
        <dbReference type="Proteomes" id="UP001055879"/>
    </source>
</evidence>
<dbReference type="Proteomes" id="UP001055879">
    <property type="component" value="Linkage Group LG18"/>
</dbReference>
<name>A0ACB8XE25_ARCLA</name>
<protein>
    <submittedName>
        <fullName evidence="1">Uncharacterized protein</fullName>
    </submittedName>
</protein>
<reference evidence="1 2" key="2">
    <citation type="journal article" date="2022" name="Mol. Ecol. Resour.">
        <title>The genomes of chicory, endive, great burdock and yacon provide insights into Asteraceae paleo-polyploidization history and plant inulin production.</title>
        <authorList>
            <person name="Fan W."/>
            <person name="Wang S."/>
            <person name="Wang H."/>
            <person name="Wang A."/>
            <person name="Jiang F."/>
            <person name="Liu H."/>
            <person name="Zhao H."/>
            <person name="Xu D."/>
            <person name="Zhang Y."/>
        </authorList>
    </citation>
    <scope>NUCLEOTIDE SEQUENCE [LARGE SCALE GENOMIC DNA]</scope>
    <source>
        <strain evidence="2">cv. Niubang</strain>
    </source>
</reference>